<accession>A0ABU5VY24</accession>
<feature type="signal peptide" evidence="1">
    <location>
        <begin position="1"/>
        <end position="18"/>
    </location>
</feature>
<sequence length="140" mass="15736">MKSFLALALLAISFSSQAVVVARLTNIECVSLDGSKSIHMTFDSSKSMFGTQVFEINGQPVTSEIMKGNEYRVKTASELHVFSMKSDKDFTTSLESIDLENEVKMEYDEETGDYVNDPFVINGVKTEVDCHTETKFRLRK</sequence>
<evidence type="ECO:0000313" key="3">
    <source>
        <dbReference type="Proteomes" id="UP001302274"/>
    </source>
</evidence>
<keyword evidence="1" id="KW-0732">Signal</keyword>
<gene>
    <name evidence="2" type="ORF">SHI21_17205</name>
</gene>
<dbReference type="RefSeq" id="WP_323578178.1">
    <property type="nucleotide sequence ID" value="NZ_JAYGJQ010000002.1"/>
</dbReference>
<dbReference type="Proteomes" id="UP001302274">
    <property type="component" value="Unassembled WGS sequence"/>
</dbReference>
<keyword evidence="3" id="KW-1185">Reference proteome</keyword>
<dbReference type="EMBL" id="JAYGJQ010000002">
    <property type="protein sequence ID" value="MEA9357973.1"/>
    <property type="molecule type" value="Genomic_DNA"/>
</dbReference>
<protein>
    <submittedName>
        <fullName evidence="2">Uncharacterized protein</fullName>
    </submittedName>
</protein>
<name>A0ABU5VY24_9BACT</name>
<proteinExistence type="predicted"/>
<reference evidence="2 3" key="1">
    <citation type="submission" date="2023-11" db="EMBL/GenBank/DDBJ databases">
        <title>A Novel Polar Bacteriovorax (B. antarcticus) Isolated from the Biocrust in Antarctica.</title>
        <authorList>
            <person name="Mun W."/>
            <person name="Choi S.Y."/>
            <person name="Mitchell R.J."/>
        </authorList>
    </citation>
    <scope>NUCLEOTIDE SEQUENCE [LARGE SCALE GENOMIC DNA]</scope>
    <source>
        <strain evidence="2 3">PP10</strain>
    </source>
</reference>
<organism evidence="2 3">
    <name type="scientific">Bacteriovorax antarcticus</name>
    <dbReference type="NCBI Taxonomy" id="3088717"/>
    <lineage>
        <taxon>Bacteria</taxon>
        <taxon>Pseudomonadati</taxon>
        <taxon>Bdellovibrionota</taxon>
        <taxon>Bacteriovoracia</taxon>
        <taxon>Bacteriovoracales</taxon>
        <taxon>Bacteriovoracaceae</taxon>
        <taxon>Bacteriovorax</taxon>
    </lineage>
</organism>
<evidence type="ECO:0000256" key="1">
    <source>
        <dbReference type="SAM" id="SignalP"/>
    </source>
</evidence>
<comment type="caution">
    <text evidence="2">The sequence shown here is derived from an EMBL/GenBank/DDBJ whole genome shotgun (WGS) entry which is preliminary data.</text>
</comment>
<feature type="chain" id="PRO_5046786900" evidence="1">
    <location>
        <begin position="19"/>
        <end position="140"/>
    </location>
</feature>
<evidence type="ECO:0000313" key="2">
    <source>
        <dbReference type="EMBL" id="MEA9357973.1"/>
    </source>
</evidence>